<evidence type="ECO:0000313" key="11">
    <source>
        <dbReference type="EMBL" id="MBK9298952.1"/>
    </source>
</evidence>
<keyword evidence="4 9" id="KW-0808">Transferase</keyword>
<dbReference type="GO" id="GO:0004797">
    <property type="term" value="F:thymidine kinase activity"/>
    <property type="evidence" value="ECO:0007669"/>
    <property type="project" value="UniProtKB-EC"/>
</dbReference>
<dbReference type="Gene3D" id="3.40.50.300">
    <property type="entry name" value="P-loop containing nucleotide triphosphate hydrolases"/>
    <property type="match status" value="1"/>
</dbReference>
<comment type="similarity">
    <text evidence="1 10">Belongs to the thymidine kinase family.</text>
</comment>
<gene>
    <name evidence="11" type="ORF">IPN02_19420</name>
</gene>
<evidence type="ECO:0000256" key="10">
    <source>
        <dbReference type="RuleBase" id="RU004165"/>
    </source>
</evidence>
<reference evidence="11 12" key="1">
    <citation type="submission" date="2020-10" db="EMBL/GenBank/DDBJ databases">
        <title>Connecting structure to function with the recovery of over 1000 high-quality activated sludge metagenome-assembled genomes encoding full-length rRNA genes using long-read sequencing.</title>
        <authorList>
            <person name="Singleton C.M."/>
            <person name="Petriglieri F."/>
            <person name="Kristensen J.M."/>
            <person name="Kirkegaard R.H."/>
            <person name="Michaelsen T.Y."/>
            <person name="Andersen M.H."/>
            <person name="Karst S.M."/>
            <person name="Dueholm M.S."/>
            <person name="Nielsen P.H."/>
            <person name="Albertsen M."/>
        </authorList>
    </citation>
    <scope>NUCLEOTIDE SEQUENCE [LARGE SCALE GENOMIC DNA]</scope>
    <source>
        <strain evidence="11">Lyne_18-Q3-R50-59_MAXAC.006</strain>
    </source>
</reference>
<dbReference type="InterPro" id="IPR001267">
    <property type="entry name" value="Thymidine_kinase"/>
</dbReference>
<dbReference type="Gene3D" id="3.30.60.20">
    <property type="match status" value="1"/>
</dbReference>
<dbReference type="Proteomes" id="UP000727993">
    <property type="component" value="Unassembled WGS sequence"/>
</dbReference>
<dbReference type="PIRSF" id="PIRSF035805">
    <property type="entry name" value="TK_cell"/>
    <property type="match status" value="1"/>
</dbReference>
<protein>
    <recommendedName>
        <fullName evidence="2 9">Thymidine kinase</fullName>
        <ecNumber evidence="2 9">2.7.1.21</ecNumber>
    </recommendedName>
</protein>
<comment type="caution">
    <text evidence="11">The sequence shown here is derived from an EMBL/GenBank/DDBJ whole genome shotgun (WGS) entry which is preliminary data.</text>
</comment>
<dbReference type="InterPro" id="IPR027417">
    <property type="entry name" value="P-loop_NTPase"/>
</dbReference>
<keyword evidence="3 9" id="KW-0237">DNA synthesis</keyword>
<comment type="catalytic activity">
    <reaction evidence="9">
        <text>thymidine + ATP = dTMP + ADP + H(+)</text>
        <dbReference type="Rhea" id="RHEA:19129"/>
        <dbReference type="ChEBI" id="CHEBI:15378"/>
        <dbReference type="ChEBI" id="CHEBI:17748"/>
        <dbReference type="ChEBI" id="CHEBI:30616"/>
        <dbReference type="ChEBI" id="CHEBI:63528"/>
        <dbReference type="ChEBI" id="CHEBI:456216"/>
        <dbReference type="EC" id="2.7.1.21"/>
    </reaction>
</comment>
<evidence type="ECO:0000256" key="7">
    <source>
        <dbReference type="ARBA" id="ARBA00022840"/>
    </source>
</evidence>
<accession>A0A936NEM3</accession>
<feature type="active site" description="Proton acceptor" evidence="8">
    <location>
        <position position="96"/>
    </location>
</feature>
<dbReference type="AlphaFoldDB" id="A0A936NEM3"/>
<dbReference type="GO" id="GO:0005524">
    <property type="term" value="F:ATP binding"/>
    <property type="evidence" value="ECO:0007669"/>
    <property type="project" value="UniProtKB-KW"/>
</dbReference>
<evidence type="ECO:0000256" key="2">
    <source>
        <dbReference type="ARBA" id="ARBA00012118"/>
    </source>
</evidence>
<dbReference type="EMBL" id="JADJZA010000011">
    <property type="protein sequence ID" value="MBK9298952.1"/>
    <property type="molecule type" value="Genomic_DNA"/>
</dbReference>
<evidence type="ECO:0000256" key="5">
    <source>
        <dbReference type="ARBA" id="ARBA00022741"/>
    </source>
</evidence>
<name>A0A936NEM3_9ACTN</name>
<organism evidence="11 12">
    <name type="scientific">Candidatus Neomicrothrix subdominans</name>
    <dbReference type="NCBI Taxonomy" id="2954438"/>
    <lineage>
        <taxon>Bacteria</taxon>
        <taxon>Bacillati</taxon>
        <taxon>Actinomycetota</taxon>
        <taxon>Acidimicrobiia</taxon>
        <taxon>Acidimicrobiales</taxon>
        <taxon>Microthrixaceae</taxon>
        <taxon>Candidatus Neomicrothrix</taxon>
    </lineage>
</organism>
<dbReference type="PANTHER" id="PTHR11441:SF0">
    <property type="entry name" value="THYMIDINE KINASE, CYTOSOLIC"/>
    <property type="match status" value="1"/>
</dbReference>
<dbReference type="GO" id="GO:0071897">
    <property type="term" value="P:DNA biosynthetic process"/>
    <property type="evidence" value="ECO:0007669"/>
    <property type="project" value="UniProtKB-KW"/>
</dbReference>
<evidence type="ECO:0000256" key="4">
    <source>
        <dbReference type="ARBA" id="ARBA00022679"/>
    </source>
</evidence>
<evidence type="ECO:0000256" key="8">
    <source>
        <dbReference type="PIRSR" id="PIRSR035805-1"/>
    </source>
</evidence>
<sequence>MAKLRFFFGTMGSGKSTQALQIHHNLRSRRLTGVLATKLDRSGGQVSSRLGVAAEALEVTDTMNLVELLAPDAPGPDAAAARRQAAGPVTYVVADEAQFYAEAQVEQLAELVDLHGVEVYAFGLLTSFQGRLFPATARWLELADERSELQVEARCWCGSRATHNARLIDGAQTFDGDLLVVGDTPPSGPDPQTAMELDERRVTYELLCRAHWAARQPTPESAGHTAAEGEQT</sequence>
<evidence type="ECO:0000313" key="12">
    <source>
        <dbReference type="Proteomes" id="UP000727993"/>
    </source>
</evidence>
<keyword evidence="5 9" id="KW-0547">Nucleotide-binding</keyword>
<dbReference type="SUPFAM" id="SSF52540">
    <property type="entry name" value="P-loop containing nucleoside triphosphate hydrolases"/>
    <property type="match status" value="1"/>
</dbReference>
<evidence type="ECO:0000256" key="9">
    <source>
        <dbReference type="RuleBase" id="RU000544"/>
    </source>
</evidence>
<evidence type="ECO:0000256" key="6">
    <source>
        <dbReference type="ARBA" id="ARBA00022777"/>
    </source>
</evidence>
<proteinExistence type="inferred from homology"/>
<evidence type="ECO:0000256" key="3">
    <source>
        <dbReference type="ARBA" id="ARBA00022634"/>
    </source>
</evidence>
<dbReference type="EC" id="2.7.1.21" evidence="2 9"/>
<keyword evidence="6 9" id="KW-0418">Kinase</keyword>
<evidence type="ECO:0000256" key="1">
    <source>
        <dbReference type="ARBA" id="ARBA00007587"/>
    </source>
</evidence>
<dbReference type="PANTHER" id="PTHR11441">
    <property type="entry name" value="THYMIDINE KINASE"/>
    <property type="match status" value="1"/>
</dbReference>
<dbReference type="Pfam" id="PF00265">
    <property type="entry name" value="TK"/>
    <property type="match status" value="1"/>
</dbReference>
<dbReference type="GO" id="GO:0005829">
    <property type="term" value="C:cytosol"/>
    <property type="evidence" value="ECO:0007669"/>
    <property type="project" value="TreeGrafter"/>
</dbReference>
<dbReference type="GO" id="GO:0046104">
    <property type="term" value="P:thymidine metabolic process"/>
    <property type="evidence" value="ECO:0007669"/>
    <property type="project" value="TreeGrafter"/>
</dbReference>
<keyword evidence="7 9" id="KW-0067">ATP-binding</keyword>